<feature type="compositionally biased region" description="Basic and acidic residues" evidence="1">
    <location>
        <begin position="197"/>
        <end position="218"/>
    </location>
</feature>
<feature type="compositionally biased region" description="Basic and acidic residues" evidence="1">
    <location>
        <begin position="303"/>
        <end position="337"/>
    </location>
</feature>
<evidence type="ECO:0000313" key="2">
    <source>
        <dbReference type="Proteomes" id="UP000694853"/>
    </source>
</evidence>
<reference evidence="2" key="1">
    <citation type="journal article" date="2019" name="Toxins">
        <title>Detection of Abrin-Like and Prepropulchellin-Like Toxin Genes and Transcripts Using Whole Genome Sequencing and Full-Length Transcript Sequencing of Abrus precatorius.</title>
        <authorList>
            <person name="Hovde B.T."/>
            <person name="Daligault H.E."/>
            <person name="Hanschen E.R."/>
            <person name="Kunde Y.A."/>
            <person name="Johnson M.B."/>
            <person name="Starkenburg S.R."/>
            <person name="Johnson S.L."/>
        </authorList>
    </citation>
    <scope>NUCLEOTIDE SEQUENCE [LARGE SCALE GENOMIC DNA]</scope>
</reference>
<feature type="region of interest" description="Disordered" evidence="1">
    <location>
        <begin position="295"/>
        <end position="337"/>
    </location>
</feature>
<protein>
    <submittedName>
        <fullName evidence="3">Uncharacterized protein LOC113847525</fullName>
    </submittedName>
</protein>
<proteinExistence type="predicted"/>
<keyword evidence="2" id="KW-1185">Reference proteome</keyword>
<sequence>MLQEKSKQVYQSEAKNDRDDLISRSPFVHHILEAKLPDNWRGLTIDKYDGTSDPGEHLNIFTTQRACTQLVHLTPPSSIDSFATLARRFNLQFATSRPHPLTSLALVNIRQEKGESLRAFMERFGKVTFSIHNLEPAVAMHHLTTALKPGPFVNSIRKKSPVDLDELRSRAAKYMQMEELSEYRNQVRMDQGSNSKNTDRREAFKARQGNERRNELERPPLGPKYPTNWSKVLDQALATEILRMLRRANTSLRADKSKYCRYHQNRGHTTEECTTLKHKIEELIKEGHLKDFVQTNPIGQIKRGRDQYTELPRRSDDKRFERQRSRSREPPARRYDEREKYPKRVINTIAGGFAGEGPIHSARKRHLRQGSSADILYWNTFKQLGIPEEELREYYEPLVGFSGETVETRGCIDLYTSFGSEHEGKQVKVTYLVMHANTSYNILLDRPSLNKLKAIVSTLHLAMKFPSERGRIVTVHADQKTARECYFASLCLKPFHGAAEISTLYPLGWERNWMWNWILEWMRGVGLSPMKISNLSNLDQNRNK</sequence>
<dbReference type="OrthoDB" id="1400091at2759"/>
<dbReference type="KEGG" id="aprc:113847525"/>
<gene>
    <name evidence="3" type="primary">LOC113847525</name>
</gene>
<dbReference type="PANTHER" id="PTHR33240">
    <property type="entry name" value="OS08G0508500 PROTEIN"/>
    <property type="match status" value="1"/>
</dbReference>
<evidence type="ECO:0000256" key="1">
    <source>
        <dbReference type="SAM" id="MobiDB-lite"/>
    </source>
</evidence>
<accession>A0A8B8JLZ7</accession>
<dbReference type="GeneID" id="113847525"/>
<dbReference type="PANTHER" id="PTHR33240:SF15">
    <property type="entry name" value="GAG-PRO-LIKE PROTEIN"/>
    <property type="match status" value="1"/>
</dbReference>
<reference evidence="3" key="2">
    <citation type="submission" date="2025-08" db="UniProtKB">
        <authorList>
            <consortium name="RefSeq"/>
        </authorList>
    </citation>
    <scope>IDENTIFICATION</scope>
    <source>
        <tissue evidence="3">Young leaves</tissue>
    </source>
</reference>
<dbReference type="RefSeq" id="XP_027332490.1">
    <property type="nucleotide sequence ID" value="XM_027476689.1"/>
</dbReference>
<dbReference type="AlphaFoldDB" id="A0A8B8JLZ7"/>
<dbReference type="Proteomes" id="UP000694853">
    <property type="component" value="Unplaced"/>
</dbReference>
<feature type="region of interest" description="Disordered" evidence="1">
    <location>
        <begin position="183"/>
        <end position="228"/>
    </location>
</feature>
<evidence type="ECO:0000313" key="3">
    <source>
        <dbReference type="RefSeq" id="XP_027332490.1"/>
    </source>
</evidence>
<organism evidence="2 3">
    <name type="scientific">Abrus precatorius</name>
    <name type="common">Indian licorice</name>
    <name type="synonym">Glycine abrus</name>
    <dbReference type="NCBI Taxonomy" id="3816"/>
    <lineage>
        <taxon>Eukaryota</taxon>
        <taxon>Viridiplantae</taxon>
        <taxon>Streptophyta</taxon>
        <taxon>Embryophyta</taxon>
        <taxon>Tracheophyta</taxon>
        <taxon>Spermatophyta</taxon>
        <taxon>Magnoliopsida</taxon>
        <taxon>eudicotyledons</taxon>
        <taxon>Gunneridae</taxon>
        <taxon>Pentapetalae</taxon>
        <taxon>rosids</taxon>
        <taxon>fabids</taxon>
        <taxon>Fabales</taxon>
        <taxon>Fabaceae</taxon>
        <taxon>Papilionoideae</taxon>
        <taxon>50 kb inversion clade</taxon>
        <taxon>NPAAA clade</taxon>
        <taxon>indigoferoid/millettioid clade</taxon>
        <taxon>Abreae</taxon>
        <taxon>Abrus</taxon>
    </lineage>
</organism>
<name>A0A8B8JLZ7_ABRPR</name>